<dbReference type="KEGG" id="tng:GSTEN00001021G001"/>
<organism evidence="4">
    <name type="scientific">Tetraodon nigroviridis</name>
    <name type="common">Spotted green pufferfish</name>
    <name type="synonym">Chelonodon nigroviridis</name>
    <dbReference type="NCBI Taxonomy" id="99883"/>
    <lineage>
        <taxon>Eukaryota</taxon>
        <taxon>Metazoa</taxon>
        <taxon>Chordata</taxon>
        <taxon>Craniata</taxon>
        <taxon>Vertebrata</taxon>
        <taxon>Euteleostomi</taxon>
        <taxon>Actinopterygii</taxon>
        <taxon>Neopterygii</taxon>
        <taxon>Teleostei</taxon>
        <taxon>Neoteleostei</taxon>
        <taxon>Acanthomorphata</taxon>
        <taxon>Eupercaria</taxon>
        <taxon>Tetraodontiformes</taxon>
        <taxon>Tetradontoidea</taxon>
        <taxon>Tetraodontidae</taxon>
        <taxon>Tetraodon</taxon>
    </lineage>
</organism>
<reference evidence="4" key="1">
    <citation type="journal article" date="2004" name="Nature">
        <title>Genome duplication in the teleost fish Tetraodon nigroviridis reveals the early vertebrate proto-karyotype.</title>
        <authorList>
            <person name="Jaillon O."/>
            <person name="Aury J.-M."/>
            <person name="Brunet F."/>
            <person name="Petit J.-L."/>
            <person name="Stange-Thomann N."/>
            <person name="Mauceli E."/>
            <person name="Bouneau L."/>
            <person name="Fischer C."/>
            <person name="Ozouf-Costaz C."/>
            <person name="Bernot A."/>
            <person name="Nicaud S."/>
            <person name="Jaffe D."/>
            <person name="Fisher S."/>
            <person name="Lutfalla G."/>
            <person name="Dossat C."/>
            <person name="Segurens B."/>
            <person name="Dasilva C."/>
            <person name="Salanoubat M."/>
            <person name="Levy M."/>
            <person name="Boudet N."/>
            <person name="Castellano S."/>
            <person name="Anthouard V."/>
            <person name="Jubin C."/>
            <person name="Castelli V."/>
            <person name="Katinka M."/>
            <person name="Vacherie B."/>
            <person name="Biemont C."/>
            <person name="Skalli Z."/>
            <person name="Cattolico L."/>
            <person name="Poulain J."/>
            <person name="De Berardinis V."/>
            <person name="Cruaud C."/>
            <person name="Duprat S."/>
            <person name="Brottier P."/>
            <person name="Coutanceau J.-P."/>
            <person name="Gouzy J."/>
            <person name="Parra G."/>
            <person name="Lardier G."/>
            <person name="Chapple C."/>
            <person name="McKernan K.J."/>
            <person name="McEwan P."/>
            <person name="Bosak S."/>
            <person name="Kellis M."/>
            <person name="Volff J.-N."/>
            <person name="Guigo R."/>
            <person name="Zody M.C."/>
            <person name="Mesirov J."/>
            <person name="Lindblad-Toh K."/>
            <person name="Birren B."/>
            <person name="Nusbaum C."/>
            <person name="Kahn D."/>
            <person name="Robinson-Rechavi M."/>
            <person name="Laudet V."/>
            <person name="Schachter V."/>
            <person name="Quetier F."/>
            <person name="Saurin W."/>
            <person name="Scarpelli C."/>
            <person name="Wincker P."/>
            <person name="Lander E.S."/>
            <person name="Weissenbach J."/>
            <person name="Roest Crollius H."/>
        </authorList>
    </citation>
    <scope>NUCLEOTIDE SEQUENCE [LARGE SCALE GENOMIC DNA]</scope>
</reference>
<dbReference type="PANTHER" id="PTHR23113:SF26">
    <property type="entry name" value="RAP GUANINE NUCLEOTIDE EXCHANGE FACTOR 5"/>
    <property type="match status" value="1"/>
</dbReference>
<gene>
    <name evidence="4" type="ORF">GSTENG00001021001</name>
</gene>
<feature type="domain" description="Ras-GEF" evidence="3">
    <location>
        <begin position="1"/>
        <end position="190"/>
    </location>
</feature>
<dbReference type="EMBL" id="CAAE01003596">
    <property type="protein sequence ID" value="CAF87954.1"/>
    <property type="molecule type" value="Genomic_DNA"/>
</dbReference>
<dbReference type="GO" id="GO:0007265">
    <property type="term" value="P:Ras protein signal transduction"/>
    <property type="evidence" value="ECO:0007669"/>
    <property type="project" value="TreeGrafter"/>
</dbReference>
<dbReference type="PANTHER" id="PTHR23113">
    <property type="entry name" value="GUANINE NUCLEOTIDE EXCHANGE FACTOR"/>
    <property type="match status" value="1"/>
</dbReference>
<dbReference type="InterPro" id="IPR036964">
    <property type="entry name" value="RASGEF_cat_dom_sf"/>
</dbReference>
<keyword evidence="1 2" id="KW-0344">Guanine-nucleotide releasing factor</keyword>
<evidence type="ECO:0000256" key="1">
    <source>
        <dbReference type="ARBA" id="ARBA00022658"/>
    </source>
</evidence>
<protein>
    <submittedName>
        <fullName evidence="4">Chromosome undetermined SCAF3596, whole genome shotgun sequence</fullName>
    </submittedName>
</protein>
<feature type="non-terminal residue" evidence="4">
    <location>
        <position position="1"/>
    </location>
</feature>
<reference evidence="4" key="2">
    <citation type="submission" date="2004-02" db="EMBL/GenBank/DDBJ databases">
        <authorList>
            <consortium name="Genoscope"/>
            <consortium name="Whitehead Institute Centre for Genome Research"/>
        </authorList>
    </citation>
    <scope>NUCLEOTIDE SEQUENCE</scope>
</reference>
<evidence type="ECO:0000313" key="4">
    <source>
        <dbReference type="EMBL" id="CAF87954.1"/>
    </source>
</evidence>
<dbReference type="AlphaFoldDB" id="Q4TGM8"/>
<dbReference type="Gene3D" id="1.10.840.10">
    <property type="entry name" value="Ras guanine-nucleotide exchange factors catalytic domain"/>
    <property type="match status" value="1"/>
</dbReference>
<dbReference type="PROSITE" id="PS50009">
    <property type="entry name" value="RASGEF_CAT"/>
    <property type="match status" value="1"/>
</dbReference>
<dbReference type="GO" id="GO:0005085">
    <property type="term" value="F:guanyl-nucleotide exchange factor activity"/>
    <property type="evidence" value="ECO:0007669"/>
    <property type="project" value="UniProtKB-KW"/>
</dbReference>
<dbReference type="InterPro" id="IPR023578">
    <property type="entry name" value="Ras_GEF_dom_sf"/>
</dbReference>
<dbReference type="SUPFAM" id="SSF48366">
    <property type="entry name" value="Ras GEF"/>
    <property type="match status" value="1"/>
</dbReference>
<dbReference type="InterPro" id="IPR008937">
    <property type="entry name" value="Ras-like_GEF"/>
</dbReference>
<dbReference type="InterPro" id="IPR001895">
    <property type="entry name" value="RASGEF_cat_dom"/>
</dbReference>
<sequence>FFCMQQELVYYTLSRPPGTGHTVALSVLLQRCNEVQQWVMSEVLMCVSLNKRVQLLKKFIKIAAHCKAQRNLNSAFAIIMGLNTAAVSRLNQTWEKCPGKFKKLFSELELITDPSLNHKAYREAFKRMKPPKIPFMPLLLKGNTHTHLPTQTIPFPEPLFHTSVAFSQILPSSMRGIRPSTITWSTLRSW</sequence>
<evidence type="ECO:0000259" key="3">
    <source>
        <dbReference type="PROSITE" id="PS50009"/>
    </source>
</evidence>
<name>Q4TGM8_TETNG</name>
<accession>Q4TGM8</accession>
<dbReference type="OrthoDB" id="8816728at2759"/>
<dbReference type="SMART" id="SM00147">
    <property type="entry name" value="RasGEF"/>
    <property type="match status" value="1"/>
</dbReference>
<dbReference type="Pfam" id="PF00617">
    <property type="entry name" value="RasGEF"/>
    <property type="match status" value="1"/>
</dbReference>
<dbReference type="GO" id="GO:0005886">
    <property type="term" value="C:plasma membrane"/>
    <property type="evidence" value="ECO:0007669"/>
    <property type="project" value="TreeGrafter"/>
</dbReference>
<proteinExistence type="predicted"/>
<evidence type="ECO:0000256" key="2">
    <source>
        <dbReference type="PROSITE-ProRule" id="PRU00168"/>
    </source>
</evidence>